<protein>
    <recommendedName>
        <fullName evidence="3">HNH endonuclease</fullName>
    </recommendedName>
</protein>
<comment type="caution">
    <text evidence="1">The sequence shown here is derived from an EMBL/GenBank/DDBJ whole genome shotgun (WGS) entry which is preliminary data.</text>
</comment>
<evidence type="ECO:0000313" key="2">
    <source>
        <dbReference type="Proteomes" id="UP001501343"/>
    </source>
</evidence>
<dbReference type="EMBL" id="BAAAOF010000008">
    <property type="protein sequence ID" value="GAA1938911.1"/>
    <property type="molecule type" value="Genomic_DNA"/>
</dbReference>
<organism evidence="1 2">
    <name type="scientific">Microbacterium aoyamense</name>
    <dbReference type="NCBI Taxonomy" id="344166"/>
    <lineage>
        <taxon>Bacteria</taxon>
        <taxon>Bacillati</taxon>
        <taxon>Actinomycetota</taxon>
        <taxon>Actinomycetes</taxon>
        <taxon>Micrococcales</taxon>
        <taxon>Microbacteriaceae</taxon>
        <taxon>Microbacterium</taxon>
    </lineage>
</organism>
<dbReference type="Proteomes" id="UP001501343">
    <property type="component" value="Unassembled WGS sequence"/>
</dbReference>
<reference evidence="1 2" key="1">
    <citation type="journal article" date="2019" name="Int. J. Syst. Evol. Microbiol.">
        <title>The Global Catalogue of Microorganisms (GCM) 10K type strain sequencing project: providing services to taxonomists for standard genome sequencing and annotation.</title>
        <authorList>
            <consortium name="The Broad Institute Genomics Platform"/>
            <consortium name="The Broad Institute Genome Sequencing Center for Infectious Disease"/>
            <person name="Wu L."/>
            <person name="Ma J."/>
        </authorList>
    </citation>
    <scope>NUCLEOTIDE SEQUENCE [LARGE SCALE GENOMIC DNA]</scope>
    <source>
        <strain evidence="1 2">JCM 14900</strain>
    </source>
</reference>
<gene>
    <name evidence="1" type="ORF">GCM10009775_33800</name>
</gene>
<evidence type="ECO:0008006" key="3">
    <source>
        <dbReference type="Google" id="ProtNLM"/>
    </source>
</evidence>
<sequence>MKTCGTCRQSKPFTDFNRKASRPDGLQEVCRECNREASRRYYERNREEHVRTIVARTAEQRRASKDFLAAYLREHPCVDCGNADIRVLDFDHRPGTEKRLDVMRMVKDGYSLAKVEAEIAKCDVRCRNCHAIATLTRAGDNWRSRAHAGHGERPVVS</sequence>
<evidence type="ECO:0000313" key="1">
    <source>
        <dbReference type="EMBL" id="GAA1938911.1"/>
    </source>
</evidence>
<proteinExistence type="predicted"/>
<accession>A0ABN2PZ54</accession>
<keyword evidence="2" id="KW-1185">Reference proteome</keyword>
<name>A0ABN2PZ54_9MICO</name>